<dbReference type="OrthoDB" id="10070851at2759"/>
<dbReference type="InterPro" id="IPR004148">
    <property type="entry name" value="BAR_dom"/>
</dbReference>
<dbReference type="WBParaSite" id="HPLM_0001140601-mRNA-1">
    <property type="protein sequence ID" value="HPLM_0001140601-mRNA-1"/>
    <property type="gene ID" value="HPLM_0001140601"/>
</dbReference>
<keyword evidence="2" id="KW-0862">Zinc</keyword>
<evidence type="ECO:0000313" key="5">
    <source>
        <dbReference type="Proteomes" id="UP000268014"/>
    </source>
</evidence>
<reference evidence="4 5" key="2">
    <citation type="submission" date="2018-11" db="EMBL/GenBank/DDBJ databases">
        <authorList>
            <consortium name="Pathogen Informatics"/>
        </authorList>
    </citation>
    <scope>NUCLEOTIDE SEQUENCE [LARGE SCALE GENOMIC DNA]</scope>
    <source>
        <strain evidence="4 5">MHpl1</strain>
    </source>
</reference>
<dbReference type="InterPro" id="IPR027267">
    <property type="entry name" value="AH/BAR_dom_sf"/>
</dbReference>
<organism evidence="6">
    <name type="scientific">Haemonchus placei</name>
    <name type="common">Barber's pole worm</name>
    <dbReference type="NCBI Taxonomy" id="6290"/>
    <lineage>
        <taxon>Eukaryota</taxon>
        <taxon>Metazoa</taxon>
        <taxon>Ecdysozoa</taxon>
        <taxon>Nematoda</taxon>
        <taxon>Chromadorea</taxon>
        <taxon>Rhabditida</taxon>
        <taxon>Rhabditina</taxon>
        <taxon>Rhabditomorpha</taxon>
        <taxon>Strongyloidea</taxon>
        <taxon>Trichostrongylidae</taxon>
        <taxon>Haemonchus</taxon>
    </lineage>
</organism>
<accession>A0A0N4WK29</accession>
<evidence type="ECO:0000256" key="1">
    <source>
        <dbReference type="ARBA" id="ARBA00022723"/>
    </source>
</evidence>
<feature type="domain" description="BAR" evidence="3">
    <location>
        <begin position="7"/>
        <end position="90"/>
    </location>
</feature>
<evidence type="ECO:0000259" key="3">
    <source>
        <dbReference type="Pfam" id="PF16746"/>
    </source>
</evidence>
<dbReference type="InterPro" id="IPR045258">
    <property type="entry name" value="ACAP1/2/3-like"/>
</dbReference>
<protein>
    <submittedName>
        <fullName evidence="6">DUF2563 family protein</fullName>
    </submittedName>
</protein>
<dbReference type="GO" id="GO:0005737">
    <property type="term" value="C:cytoplasm"/>
    <property type="evidence" value="ECO:0007669"/>
    <property type="project" value="InterPro"/>
</dbReference>
<dbReference type="Proteomes" id="UP000268014">
    <property type="component" value="Unassembled WGS sequence"/>
</dbReference>
<name>A0A0N4WK29_HAEPC</name>
<keyword evidence="1" id="KW-0479">Metal-binding</keyword>
<dbReference type="PANTHER" id="PTHR23180">
    <property type="entry name" value="CENTAURIN/ARF"/>
    <property type="match status" value="1"/>
</dbReference>
<reference evidence="6" key="1">
    <citation type="submission" date="2017-02" db="UniProtKB">
        <authorList>
            <consortium name="WormBaseParasite"/>
        </authorList>
    </citation>
    <scope>IDENTIFICATION</scope>
</reference>
<sequence>MGLYSLVNAFLKTELVKVQEARVHFDSMSNSMDEALSRNAASTRARPSDAADGRNALTAVGACFAHTTMDYVAQINIAHAQKDHLIVEAVRVQSRFHEN</sequence>
<dbReference type="STRING" id="6290.A0A0N4WK29"/>
<dbReference type="AlphaFoldDB" id="A0A0N4WK29"/>
<dbReference type="EMBL" id="UZAF01017559">
    <property type="protein sequence ID" value="VDO42787.1"/>
    <property type="molecule type" value="Genomic_DNA"/>
</dbReference>
<dbReference type="Pfam" id="PF16746">
    <property type="entry name" value="BAR_3"/>
    <property type="match status" value="1"/>
</dbReference>
<proteinExistence type="predicted"/>
<dbReference type="PANTHER" id="PTHR23180:SF399">
    <property type="entry name" value="BLOWN FUSE, ISOFORM A-RELATED"/>
    <property type="match status" value="1"/>
</dbReference>
<evidence type="ECO:0000313" key="6">
    <source>
        <dbReference type="WBParaSite" id="HPLM_0001140601-mRNA-1"/>
    </source>
</evidence>
<evidence type="ECO:0000256" key="2">
    <source>
        <dbReference type="ARBA" id="ARBA00022833"/>
    </source>
</evidence>
<dbReference type="SUPFAM" id="SSF103657">
    <property type="entry name" value="BAR/IMD domain-like"/>
    <property type="match status" value="1"/>
</dbReference>
<keyword evidence="5" id="KW-1185">Reference proteome</keyword>
<evidence type="ECO:0000313" key="4">
    <source>
        <dbReference type="EMBL" id="VDO42787.1"/>
    </source>
</evidence>
<dbReference type="GO" id="GO:0046872">
    <property type="term" value="F:metal ion binding"/>
    <property type="evidence" value="ECO:0007669"/>
    <property type="project" value="UniProtKB-KW"/>
</dbReference>
<gene>
    <name evidence="4" type="ORF">HPLM_LOCUS11398</name>
</gene>
<dbReference type="GO" id="GO:0005096">
    <property type="term" value="F:GTPase activator activity"/>
    <property type="evidence" value="ECO:0007669"/>
    <property type="project" value="InterPro"/>
</dbReference>
<dbReference type="Gene3D" id="1.20.1270.60">
    <property type="entry name" value="Arfaptin homology (AH) domain/BAR domain"/>
    <property type="match status" value="1"/>
</dbReference>